<feature type="region of interest" description="Disordered" evidence="2">
    <location>
        <begin position="27"/>
        <end position="54"/>
    </location>
</feature>
<dbReference type="OrthoDB" id="1065805at2759"/>
<dbReference type="STRING" id="3827.A0A3Q7WWH0"/>
<evidence type="ECO:0000313" key="4">
    <source>
        <dbReference type="RefSeq" id="XP_027186049.1"/>
    </source>
</evidence>
<proteinExistence type="predicted"/>
<dbReference type="Pfam" id="PF03004">
    <property type="entry name" value="Transposase_24"/>
    <property type="match status" value="1"/>
</dbReference>
<protein>
    <submittedName>
        <fullName evidence="4">Uncharacterized protein LOC101514110</fullName>
    </submittedName>
</protein>
<sequence>MESSYEDIRRKTMEENKKRMEALNLTHLSQSLHKSSSTISKTSPRFTKGQPRVILPGDLQVTKMKHLRRHGLQPTFQVIEPLPSPMTTPTNPPSSQAPPSQAPPSQAPPSQAPPSQAPPSQAPPSQAPPSQAPPSQAPPSQAPPSQAPPSQAPPSQAPPSQAPPSQAPPSQATTSLAVQTIEPHLSPVTTTPTTVQATEATPSQVTTPRSVQETETTHFQETSSHSEDVVEDEPEISQKRNFTFWDVEVINEAGHISKTHLRVSDVLEAPPNVSRIITRWNSNGQPVGSAAGLLGGFLGEIARKFKDFPIMYDNWKLVPSTRKNEIFKDKIQSKFVVDDEDNKKYILSSLGKKWRDAQCRLFKKFYKWDLSLEENLQNYPPSINEDHWTIFIQYMRKTDTMEKADKNAANREKLTILHTLGSKTLARKRDELELRDDRKYSRGEMYSICNKKSDGSFVNDEAKEKYEQLQAKIGKTPSPNEAFVNVFGKEYPGYVCCMGLGITQSQITTSTSHSVRSMSSSKANEKMEKMQAEIDRLKKMDSEVDMLKEQIAFLMQMQNSRDKQQWT</sequence>
<keyword evidence="3" id="KW-1185">Reference proteome</keyword>
<dbReference type="InterPro" id="IPR004252">
    <property type="entry name" value="Probable_transposase_24"/>
</dbReference>
<feature type="compositionally biased region" description="Polar residues" evidence="2">
    <location>
        <begin position="27"/>
        <end position="45"/>
    </location>
</feature>
<accession>A0A3Q7WWH0</accession>
<reference evidence="4" key="1">
    <citation type="submission" date="2025-08" db="UniProtKB">
        <authorList>
            <consortium name="RefSeq"/>
        </authorList>
    </citation>
    <scope>IDENTIFICATION</scope>
    <source>
        <tissue evidence="4">Etiolated seedlings</tissue>
    </source>
</reference>
<dbReference type="RefSeq" id="XP_027186049.1">
    <property type="nucleotide sequence ID" value="XM_027330248.1"/>
</dbReference>
<name>A0A3Q7WWH0_CICAR</name>
<evidence type="ECO:0000313" key="3">
    <source>
        <dbReference type="Proteomes" id="UP000087171"/>
    </source>
</evidence>
<feature type="region of interest" description="Disordered" evidence="2">
    <location>
        <begin position="66"/>
        <end position="235"/>
    </location>
</feature>
<dbReference type="PaxDb" id="3827-XP_004500019.1"/>
<dbReference type="KEGG" id="cam:101514110"/>
<dbReference type="AlphaFoldDB" id="A0A3Q7WWH0"/>
<organism evidence="3 4">
    <name type="scientific">Cicer arietinum</name>
    <name type="common">Chickpea</name>
    <name type="synonym">Garbanzo</name>
    <dbReference type="NCBI Taxonomy" id="3827"/>
    <lineage>
        <taxon>Eukaryota</taxon>
        <taxon>Viridiplantae</taxon>
        <taxon>Streptophyta</taxon>
        <taxon>Embryophyta</taxon>
        <taxon>Tracheophyta</taxon>
        <taxon>Spermatophyta</taxon>
        <taxon>Magnoliopsida</taxon>
        <taxon>eudicotyledons</taxon>
        <taxon>Gunneridae</taxon>
        <taxon>Pentapetalae</taxon>
        <taxon>rosids</taxon>
        <taxon>fabids</taxon>
        <taxon>Fabales</taxon>
        <taxon>Fabaceae</taxon>
        <taxon>Papilionoideae</taxon>
        <taxon>50 kb inversion clade</taxon>
        <taxon>NPAAA clade</taxon>
        <taxon>Hologalegina</taxon>
        <taxon>IRL clade</taxon>
        <taxon>Cicereae</taxon>
        <taxon>Cicer</taxon>
    </lineage>
</organism>
<evidence type="ECO:0000256" key="2">
    <source>
        <dbReference type="SAM" id="MobiDB-lite"/>
    </source>
</evidence>
<dbReference type="Proteomes" id="UP000087171">
    <property type="component" value="Unplaced"/>
</dbReference>
<dbReference type="PANTHER" id="PTHR33144:SF45">
    <property type="entry name" value="TRANSPOSASE TNP1_EN_SPM-LIKE DOMAIN-CONTAINING PROTEIN"/>
    <property type="match status" value="1"/>
</dbReference>
<feature type="coiled-coil region" evidence="1">
    <location>
        <begin position="520"/>
        <end position="557"/>
    </location>
</feature>
<gene>
    <name evidence="4" type="primary">LOC101514110</name>
</gene>
<feature type="compositionally biased region" description="Low complexity" evidence="2">
    <location>
        <begin position="187"/>
        <end position="202"/>
    </location>
</feature>
<feature type="compositionally biased region" description="Pro residues" evidence="2">
    <location>
        <begin position="82"/>
        <end position="167"/>
    </location>
</feature>
<feature type="compositionally biased region" description="Polar residues" evidence="2">
    <location>
        <begin position="203"/>
        <end position="223"/>
    </location>
</feature>
<evidence type="ECO:0000256" key="1">
    <source>
        <dbReference type="SAM" id="Coils"/>
    </source>
</evidence>
<dbReference type="PANTHER" id="PTHR33144">
    <property type="entry name" value="OS10G0409366 PROTEIN-RELATED"/>
    <property type="match status" value="1"/>
</dbReference>
<keyword evidence="1" id="KW-0175">Coiled coil</keyword>